<name>A0A0C3HQY1_OIDMZ</name>
<organism evidence="2 3">
    <name type="scientific">Oidiodendron maius (strain Zn)</name>
    <dbReference type="NCBI Taxonomy" id="913774"/>
    <lineage>
        <taxon>Eukaryota</taxon>
        <taxon>Fungi</taxon>
        <taxon>Dikarya</taxon>
        <taxon>Ascomycota</taxon>
        <taxon>Pezizomycotina</taxon>
        <taxon>Leotiomycetes</taxon>
        <taxon>Leotiomycetes incertae sedis</taxon>
        <taxon>Myxotrichaceae</taxon>
        <taxon>Oidiodendron</taxon>
    </lineage>
</organism>
<feature type="region of interest" description="Disordered" evidence="1">
    <location>
        <begin position="273"/>
        <end position="374"/>
    </location>
</feature>
<feature type="compositionally biased region" description="Basic and acidic residues" evidence="1">
    <location>
        <begin position="337"/>
        <end position="352"/>
    </location>
</feature>
<dbReference type="Proteomes" id="UP000054321">
    <property type="component" value="Unassembled WGS sequence"/>
</dbReference>
<evidence type="ECO:0000256" key="1">
    <source>
        <dbReference type="SAM" id="MobiDB-lite"/>
    </source>
</evidence>
<dbReference type="AlphaFoldDB" id="A0A0C3HQY1"/>
<gene>
    <name evidence="2" type="ORF">OIDMADRAFT_25283</name>
</gene>
<dbReference type="HOGENOM" id="CLU_694636_0_0_1"/>
<dbReference type="InParanoid" id="A0A0C3HQY1"/>
<reference evidence="2 3" key="1">
    <citation type="submission" date="2014-04" db="EMBL/GenBank/DDBJ databases">
        <authorList>
            <consortium name="DOE Joint Genome Institute"/>
            <person name="Kuo A."/>
            <person name="Martino E."/>
            <person name="Perotto S."/>
            <person name="Kohler A."/>
            <person name="Nagy L.G."/>
            <person name="Floudas D."/>
            <person name="Copeland A."/>
            <person name="Barry K.W."/>
            <person name="Cichocki N."/>
            <person name="Veneault-Fourrey C."/>
            <person name="LaButti K."/>
            <person name="Lindquist E.A."/>
            <person name="Lipzen A."/>
            <person name="Lundell T."/>
            <person name="Morin E."/>
            <person name="Murat C."/>
            <person name="Sun H."/>
            <person name="Tunlid A."/>
            <person name="Henrissat B."/>
            <person name="Grigoriev I.V."/>
            <person name="Hibbett D.S."/>
            <person name="Martin F."/>
            <person name="Nordberg H.P."/>
            <person name="Cantor M.N."/>
            <person name="Hua S.X."/>
        </authorList>
    </citation>
    <scope>NUCLEOTIDE SEQUENCE [LARGE SCALE GENOMIC DNA]</scope>
    <source>
        <strain evidence="2 3">Zn</strain>
    </source>
</reference>
<proteinExistence type="predicted"/>
<feature type="compositionally biased region" description="Basic and acidic residues" evidence="1">
    <location>
        <begin position="311"/>
        <end position="320"/>
    </location>
</feature>
<sequence length="397" mass="44981">MAGEGKRTRQYEKRPRMAFARLSDGMIIYVYCFQTVRGHNVTWARNQSLTEEPRRPQDMERFAMRAENRLPPFDTLLANVKTLTRANKIIQEEYYKQPELPRNEWRQMRSSIRDKSPSSNVSIQKLDHGASDEHATQLDHGASDEHATQLDHGASDEHVTQLDHGASDEHATQPYEKKLGTVKVGGLPEKSGEAPRDAMITDWESGNAADRKLHLIINAMQLSKKYQEAGQPVPSEMLVVGTAKALLNGRFKTPGEYKPWADWKANPEIVDETGPKESMKPTSCDMSVNNNEHKKSTPILNSLAGQNKPTNRQDHNDNGHAKSTIAKSAACHNTENTLKRSRETDTRRENPKKVKRMSTPGDKHDGNTTDGVQEERVIGWMDIRPTQKYRSWFSSCR</sequence>
<protein>
    <submittedName>
        <fullName evidence="2">Uncharacterized protein</fullName>
    </submittedName>
</protein>
<feature type="compositionally biased region" description="Basic and acidic residues" evidence="1">
    <location>
        <begin position="361"/>
        <end position="374"/>
    </location>
</feature>
<feature type="compositionally biased region" description="Polar residues" evidence="1">
    <location>
        <begin position="298"/>
        <end position="310"/>
    </location>
</feature>
<dbReference type="EMBL" id="KN832872">
    <property type="protein sequence ID" value="KIN04647.1"/>
    <property type="molecule type" value="Genomic_DNA"/>
</dbReference>
<accession>A0A0C3HQY1</accession>
<feature type="compositionally biased region" description="Polar residues" evidence="1">
    <location>
        <begin position="280"/>
        <end position="290"/>
    </location>
</feature>
<keyword evidence="3" id="KW-1185">Reference proteome</keyword>
<evidence type="ECO:0000313" key="2">
    <source>
        <dbReference type="EMBL" id="KIN04647.1"/>
    </source>
</evidence>
<reference evidence="3" key="2">
    <citation type="submission" date="2015-01" db="EMBL/GenBank/DDBJ databases">
        <title>Evolutionary Origins and Diversification of the Mycorrhizal Mutualists.</title>
        <authorList>
            <consortium name="DOE Joint Genome Institute"/>
            <consortium name="Mycorrhizal Genomics Consortium"/>
            <person name="Kohler A."/>
            <person name="Kuo A."/>
            <person name="Nagy L.G."/>
            <person name="Floudas D."/>
            <person name="Copeland A."/>
            <person name="Barry K.W."/>
            <person name="Cichocki N."/>
            <person name="Veneault-Fourrey C."/>
            <person name="LaButti K."/>
            <person name="Lindquist E.A."/>
            <person name="Lipzen A."/>
            <person name="Lundell T."/>
            <person name="Morin E."/>
            <person name="Murat C."/>
            <person name="Riley R."/>
            <person name="Ohm R."/>
            <person name="Sun H."/>
            <person name="Tunlid A."/>
            <person name="Henrissat B."/>
            <person name="Grigoriev I.V."/>
            <person name="Hibbett D.S."/>
            <person name="Martin F."/>
        </authorList>
    </citation>
    <scope>NUCLEOTIDE SEQUENCE [LARGE SCALE GENOMIC DNA]</scope>
    <source>
        <strain evidence="3">Zn</strain>
    </source>
</reference>
<evidence type="ECO:0000313" key="3">
    <source>
        <dbReference type="Proteomes" id="UP000054321"/>
    </source>
</evidence>